<organism evidence="2 3">
    <name type="scientific">Caenibius tardaugens NBRC 16725</name>
    <dbReference type="NCBI Taxonomy" id="1219035"/>
    <lineage>
        <taxon>Bacteria</taxon>
        <taxon>Pseudomonadati</taxon>
        <taxon>Pseudomonadota</taxon>
        <taxon>Alphaproteobacteria</taxon>
        <taxon>Sphingomonadales</taxon>
        <taxon>Erythrobacteraceae</taxon>
        <taxon>Caenibius</taxon>
    </lineage>
</organism>
<dbReference type="RefSeq" id="WP_021689262.1">
    <property type="nucleotide sequence ID" value="NZ_BASZ01000002.1"/>
</dbReference>
<feature type="domain" description="MOSC" evidence="1">
    <location>
        <begin position="27"/>
        <end position="164"/>
    </location>
</feature>
<proteinExistence type="predicted"/>
<dbReference type="EMBL" id="BASZ01000002">
    <property type="protein sequence ID" value="GAD48355.1"/>
    <property type="molecule type" value="Genomic_DNA"/>
</dbReference>
<dbReference type="PROSITE" id="PS51340">
    <property type="entry name" value="MOSC"/>
    <property type="match status" value="1"/>
</dbReference>
<dbReference type="GO" id="GO:0030170">
    <property type="term" value="F:pyridoxal phosphate binding"/>
    <property type="evidence" value="ECO:0007669"/>
    <property type="project" value="InterPro"/>
</dbReference>
<dbReference type="KEGG" id="ntd:EGO55_01735"/>
<dbReference type="Proteomes" id="UP000016568">
    <property type="component" value="Unassembled WGS sequence"/>
</dbReference>
<dbReference type="AlphaFoldDB" id="U2YJ09"/>
<dbReference type="Pfam" id="PF03473">
    <property type="entry name" value="MOSC"/>
    <property type="match status" value="1"/>
</dbReference>
<protein>
    <recommendedName>
        <fullName evidence="1">MOSC domain-containing protein</fullName>
    </recommendedName>
</protein>
<keyword evidence="3" id="KW-1185">Reference proteome</keyword>
<evidence type="ECO:0000259" key="1">
    <source>
        <dbReference type="PROSITE" id="PS51340"/>
    </source>
</evidence>
<dbReference type="eggNOG" id="COG2258">
    <property type="taxonomic scope" value="Bacteria"/>
</dbReference>
<dbReference type="OrthoDB" id="9786134at2"/>
<comment type="caution">
    <text evidence="2">The sequence shown here is derived from an EMBL/GenBank/DDBJ whole genome shotgun (WGS) entry which is preliminary data.</text>
</comment>
<dbReference type="SUPFAM" id="SSF50800">
    <property type="entry name" value="PK beta-barrel domain-like"/>
    <property type="match status" value="1"/>
</dbReference>
<dbReference type="PANTHER" id="PTHR30212">
    <property type="entry name" value="PROTEIN YIIM"/>
    <property type="match status" value="1"/>
</dbReference>
<dbReference type="GO" id="GO:0003824">
    <property type="term" value="F:catalytic activity"/>
    <property type="evidence" value="ECO:0007669"/>
    <property type="project" value="InterPro"/>
</dbReference>
<dbReference type="Gene3D" id="2.40.33.20">
    <property type="entry name" value="PK beta-barrel domain-like"/>
    <property type="match status" value="1"/>
</dbReference>
<evidence type="ECO:0000313" key="3">
    <source>
        <dbReference type="Proteomes" id="UP000016568"/>
    </source>
</evidence>
<reference evidence="2 3" key="1">
    <citation type="submission" date="2013-09" db="EMBL/GenBank/DDBJ databases">
        <title>Whole genome shotgun sequence of Novosphingobium tardaugens NBRC 16725.</title>
        <authorList>
            <person name="Isaki S."/>
            <person name="Hosoyama A."/>
            <person name="Tsuchikane K."/>
            <person name="Katsumata H."/>
            <person name="Ando Y."/>
            <person name="Yamazaki S."/>
            <person name="Fujita N."/>
        </authorList>
    </citation>
    <scope>NUCLEOTIDE SEQUENCE [LARGE SCALE GENOMIC DNA]</scope>
    <source>
        <strain evidence="2 3">NBRC 16725</strain>
    </source>
</reference>
<dbReference type="GO" id="GO:0030151">
    <property type="term" value="F:molybdenum ion binding"/>
    <property type="evidence" value="ECO:0007669"/>
    <property type="project" value="InterPro"/>
</dbReference>
<dbReference type="InterPro" id="IPR005302">
    <property type="entry name" value="MoCF_Sase_C"/>
</dbReference>
<name>U2YJ09_9SPHN</name>
<dbReference type="PANTHER" id="PTHR30212:SF2">
    <property type="entry name" value="PROTEIN YIIM"/>
    <property type="match status" value="1"/>
</dbReference>
<dbReference type="InterPro" id="IPR052353">
    <property type="entry name" value="Benzoxazolinone_Detox_Enz"/>
</dbReference>
<gene>
    <name evidence="2" type="ORF">NT2_02_04370</name>
</gene>
<dbReference type="InterPro" id="IPR011037">
    <property type="entry name" value="Pyrv_Knase-like_insert_dom_sf"/>
</dbReference>
<sequence length="215" mass="23859">MRFTIGPIMQGKAQPFRNEEHSAIAKTPVTGPVRIGPLGLEGDEQADRVHHGGVDKAIHHYPHDHYAYWQSTLGNHPLLDQPGAFGENITTDGLTETALCLGDRLRLGSALVEVSQGRQPCWKLDHRFARKGIMAAIMTTARSGWYYRVIEPGVVREGDTLELVARVHEDWPVDRVFKLVLTGKAEHQGADMRAVMAFPALAATWRKRLAVLLDA</sequence>
<accession>U2YJ09</accession>
<evidence type="ECO:0000313" key="2">
    <source>
        <dbReference type="EMBL" id="GAD48355.1"/>
    </source>
</evidence>